<sequence length="359" mass="36898">MDRLIEIVLADRRGRVVAVDERLAPLTDRLIAFVAGGGKRLRPRFLRCGWLAAGTGPEPAGLGTVAVGLELLQACALLHDDVIDRSDTRRGAPSTHRAVAGEHAAAGLLGDGDHFGVSAALLLGDLALAWADDLFLEGSLAIGPAAVAAAAPVWQAMRTEVLGGQLLDLLVTAAPEGDPGLAAADAMAVNRWKTAAYTVERPLHLGAALAGADPECVVALRRFGVDVGIAFQLRDDLLGVFGDPAVTGKPAGDDLREGKRTVLVADARAALANGGVASDPDGLAELEAGLGAAGADTERLAAIVHASGAPQRIESQIARLGESAAATLDTAGADGRPVLAEPARDELRELLRRATDRRA</sequence>
<gene>
    <name evidence="7" type="ORF">JL106_06435</name>
</gene>
<dbReference type="GO" id="GO:0004659">
    <property type="term" value="F:prenyltransferase activity"/>
    <property type="evidence" value="ECO:0007669"/>
    <property type="project" value="InterPro"/>
</dbReference>
<keyword evidence="4" id="KW-0479">Metal-binding</keyword>
<keyword evidence="5" id="KW-0460">Magnesium</keyword>
<protein>
    <submittedName>
        <fullName evidence="7">Polyprenyl synthetase family protein</fullName>
    </submittedName>
</protein>
<dbReference type="CDD" id="cd00685">
    <property type="entry name" value="Trans_IPPS_HT"/>
    <property type="match status" value="1"/>
</dbReference>
<comment type="similarity">
    <text evidence="2 6">Belongs to the FPP/GGPP synthase family.</text>
</comment>
<reference evidence="7" key="1">
    <citation type="submission" date="2021-01" db="EMBL/GenBank/DDBJ databases">
        <title>YIM 132084 draft genome.</title>
        <authorList>
            <person name="An D."/>
        </authorList>
    </citation>
    <scope>NUCLEOTIDE SEQUENCE</scope>
    <source>
        <strain evidence="7">YIM 132084</strain>
    </source>
</reference>
<keyword evidence="8" id="KW-1185">Reference proteome</keyword>
<evidence type="ECO:0000256" key="4">
    <source>
        <dbReference type="ARBA" id="ARBA00022723"/>
    </source>
</evidence>
<dbReference type="InterPro" id="IPR008949">
    <property type="entry name" value="Isoprenoid_synthase_dom_sf"/>
</dbReference>
<dbReference type="AlphaFoldDB" id="A0A938YEY0"/>
<dbReference type="InterPro" id="IPR033749">
    <property type="entry name" value="Polyprenyl_synt_CS"/>
</dbReference>
<evidence type="ECO:0000313" key="8">
    <source>
        <dbReference type="Proteomes" id="UP000663792"/>
    </source>
</evidence>
<dbReference type="Gene3D" id="1.10.600.10">
    <property type="entry name" value="Farnesyl Diphosphate Synthase"/>
    <property type="match status" value="1"/>
</dbReference>
<comment type="cofactor">
    <cofactor evidence="1">
        <name>Mg(2+)</name>
        <dbReference type="ChEBI" id="CHEBI:18420"/>
    </cofactor>
</comment>
<dbReference type="SFLD" id="SFLDS00005">
    <property type="entry name" value="Isoprenoid_Synthase_Type_I"/>
    <property type="match status" value="1"/>
</dbReference>
<dbReference type="InterPro" id="IPR000092">
    <property type="entry name" value="Polyprenyl_synt"/>
</dbReference>
<evidence type="ECO:0000256" key="6">
    <source>
        <dbReference type="RuleBase" id="RU004466"/>
    </source>
</evidence>
<proteinExistence type="inferred from homology"/>
<dbReference type="GO" id="GO:0008299">
    <property type="term" value="P:isoprenoid biosynthetic process"/>
    <property type="evidence" value="ECO:0007669"/>
    <property type="project" value="InterPro"/>
</dbReference>
<evidence type="ECO:0000313" key="7">
    <source>
        <dbReference type="EMBL" id="MBM9466919.1"/>
    </source>
</evidence>
<dbReference type="PROSITE" id="PS00444">
    <property type="entry name" value="POLYPRENYL_SYNTHASE_2"/>
    <property type="match status" value="1"/>
</dbReference>
<evidence type="ECO:0000256" key="2">
    <source>
        <dbReference type="ARBA" id="ARBA00006706"/>
    </source>
</evidence>
<dbReference type="PROSITE" id="PS00723">
    <property type="entry name" value="POLYPRENYL_SYNTHASE_1"/>
    <property type="match status" value="1"/>
</dbReference>
<dbReference type="PANTHER" id="PTHR12001">
    <property type="entry name" value="GERANYLGERANYL PYROPHOSPHATE SYNTHASE"/>
    <property type="match status" value="1"/>
</dbReference>
<dbReference type="SUPFAM" id="SSF48576">
    <property type="entry name" value="Terpenoid synthases"/>
    <property type="match status" value="1"/>
</dbReference>
<dbReference type="GO" id="GO:0046872">
    <property type="term" value="F:metal ion binding"/>
    <property type="evidence" value="ECO:0007669"/>
    <property type="project" value="UniProtKB-KW"/>
</dbReference>
<comment type="caution">
    <text evidence="7">The sequence shown here is derived from an EMBL/GenBank/DDBJ whole genome shotgun (WGS) entry which is preliminary data.</text>
</comment>
<dbReference type="EMBL" id="JAERWK010000008">
    <property type="protein sequence ID" value="MBM9466919.1"/>
    <property type="molecule type" value="Genomic_DNA"/>
</dbReference>
<keyword evidence="3 6" id="KW-0808">Transferase</keyword>
<evidence type="ECO:0000256" key="3">
    <source>
        <dbReference type="ARBA" id="ARBA00022679"/>
    </source>
</evidence>
<dbReference type="PANTHER" id="PTHR12001:SF85">
    <property type="entry name" value="SHORT CHAIN ISOPRENYL DIPHOSPHATE SYNTHASE"/>
    <property type="match status" value="1"/>
</dbReference>
<evidence type="ECO:0000256" key="5">
    <source>
        <dbReference type="ARBA" id="ARBA00022842"/>
    </source>
</evidence>
<organism evidence="7 8">
    <name type="scientific">Nakamurella leprariae</name>
    <dbReference type="NCBI Taxonomy" id="2803911"/>
    <lineage>
        <taxon>Bacteria</taxon>
        <taxon>Bacillati</taxon>
        <taxon>Actinomycetota</taxon>
        <taxon>Actinomycetes</taxon>
        <taxon>Nakamurellales</taxon>
        <taxon>Nakamurellaceae</taxon>
        <taxon>Nakamurella</taxon>
    </lineage>
</organism>
<dbReference type="Pfam" id="PF00348">
    <property type="entry name" value="polyprenyl_synt"/>
    <property type="match status" value="1"/>
</dbReference>
<accession>A0A938YEY0</accession>
<evidence type="ECO:0000256" key="1">
    <source>
        <dbReference type="ARBA" id="ARBA00001946"/>
    </source>
</evidence>
<name>A0A938YEY0_9ACTN</name>
<dbReference type="Proteomes" id="UP000663792">
    <property type="component" value="Unassembled WGS sequence"/>
</dbReference>